<dbReference type="Pfam" id="PF13439">
    <property type="entry name" value="Glyco_transf_4"/>
    <property type="match status" value="1"/>
</dbReference>
<proteinExistence type="predicted"/>
<dbReference type="Proteomes" id="UP000004550">
    <property type="component" value="Chromosome"/>
</dbReference>
<protein>
    <submittedName>
        <fullName evidence="2">Glycosyl transferase</fullName>
    </submittedName>
</protein>
<dbReference type="InterPro" id="IPR028098">
    <property type="entry name" value="Glyco_trans_4-like_N"/>
</dbReference>
<evidence type="ECO:0000313" key="3">
    <source>
        <dbReference type="Proteomes" id="UP000004550"/>
    </source>
</evidence>
<dbReference type="Gene3D" id="3.40.50.2000">
    <property type="entry name" value="Glycogen Phosphorylase B"/>
    <property type="match status" value="2"/>
</dbReference>
<gene>
    <name evidence="2" type="ORF">SIDU_16010</name>
</gene>
<dbReference type="EMBL" id="CP013070">
    <property type="protein sequence ID" value="APL95891.1"/>
    <property type="molecule type" value="Genomic_DNA"/>
</dbReference>
<feature type="domain" description="Glycosyltransferase subfamily 4-like N-terminal" evidence="1">
    <location>
        <begin position="13"/>
        <end position="165"/>
    </location>
</feature>
<organism evidence="2 3">
    <name type="scientific">Sphingobium indicum (strain DSM 16412 / CCM 7286 / MTCC 6364 / B90A)</name>
    <dbReference type="NCBI Taxonomy" id="861109"/>
    <lineage>
        <taxon>Bacteria</taxon>
        <taxon>Pseudomonadati</taxon>
        <taxon>Pseudomonadota</taxon>
        <taxon>Alphaproteobacteria</taxon>
        <taxon>Sphingomonadales</taxon>
        <taxon>Sphingomonadaceae</taxon>
        <taxon>Sphingobium</taxon>
    </lineage>
</organism>
<sequence length="378" mass="39778">MRICSIITSFTSGGAEMLVCNLAEAFAQAGHQATVLSLSDAAQVGNAPDTEAAMMARVRADGATALSLGLANRNNLPGGALALRRALRAIRPDVIHAHTARALFPLALAMPGLPVVLTHHNSRLSFPPSAFALFDCIVDGYVAISDQCEAMLRDHARKPIRMILNAASARFQAGRPRDAAGRDPTILAVGTVSAQKDYPTLLRAARPLVEALAAQGRSARIRIAGGGPEFGRLQVQAAGEPVELLGACSGVDALMRQADLFVNCSLWEGFPIAMIEAAMSGLPIVATAVAGNREMVLPGVNGRLVPPSDPAALARAVVETLSDDSQYAALSRGALHAARRFSLESCATAHLDLYRELTQSRRSRFAPSPLARPVSPCE</sequence>
<keyword evidence="2" id="KW-0808">Transferase</keyword>
<dbReference type="AlphaFoldDB" id="A0A1L5BSN1"/>
<dbReference type="CDD" id="cd03801">
    <property type="entry name" value="GT4_PimA-like"/>
    <property type="match status" value="1"/>
</dbReference>
<evidence type="ECO:0000313" key="2">
    <source>
        <dbReference type="EMBL" id="APL95891.1"/>
    </source>
</evidence>
<dbReference type="SUPFAM" id="SSF53756">
    <property type="entry name" value="UDP-Glycosyltransferase/glycogen phosphorylase"/>
    <property type="match status" value="1"/>
</dbReference>
<dbReference type="RefSeq" id="WP_007689468.1">
    <property type="nucleotide sequence ID" value="NZ_CP013070.1"/>
</dbReference>
<accession>A0A1L5BSN1</accession>
<dbReference type="PANTHER" id="PTHR12526:SF635">
    <property type="entry name" value="GLYCOSYL TRANSFERASE GROUP 1"/>
    <property type="match status" value="1"/>
</dbReference>
<dbReference type="PANTHER" id="PTHR12526">
    <property type="entry name" value="GLYCOSYLTRANSFERASE"/>
    <property type="match status" value="1"/>
</dbReference>
<dbReference type="Pfam" id="PF13692">
    <property type="entry name" value="Glyco_trans_1_4"/>
    <property type="match status" value="1"/>
</dbReference>
<dbReference type="KEGG" id="sinb:SIDU_16010"/>
<dbReference type="GO" id="GO:0016757">
    <property type="term" value="F:glycosyltransferase activity"/>
    <property type="evidence" value="ECO:0007669"/>
    <property type="project" value="UniProtKB-ARBA"/>
</dbReference>
<name>A0A1L5BSN1_SPHIB</name>
<reference evidence="2 3" key="1">
    <citation type="journal article" date="2012" name="J. Bacteriol.">
        <title>Genome sequence of Sphingobium indicum B90A, a hexachlorocyclohexane-degrading bacterium.</title>
        <authorList>
            <person name="Anand S."/>
            <person name="Sangwan N."/>
            <person name="Lata P."/>
            <person name="Kaur J."/>
            <person name="Dua A."/>
            <person name="Singh A.K."/>
            <person name="Verma M."/>
            <person name="Kaur J."/>
            <person name="Khurana J.P."/>
            <person name="Khurana P."/>
            <person name="Mathur S."/>
            <person name="Lal R."/>
        </authorList>
    </citation>
    <scope>NUCLEOTIDE SEQUENCE [LARGE SCALE GENOMIC DNA]</scope>
    <source>
        <strain evidence="3">DSM 16412 / CCM 7286 / MTCC 6364 / B90A</strain>
    </source>
</reference>
<evidence type="ECO:0000259" key="1">
    <source>
        <dbReference type="Pfam" id="PF13439"/>
    </source>
</evidence>